<name>A0A0G0NBA5_9BACT</name>
<accession>A0A0G0NBA5</accession>
<evidence type="ECO:0000313" key="1">
    <source>
        <dbReference type="EMBL" id="KKQ74396.1"/>
    </source>
</evidence>
<organism evidence="1 2">
    <name type="scientific">Candidatus Woesebacteria bacterium GW2011_GWB1_38_5</name>
    <dbReference type="NCBI Taxonomy" id="1618568"/>
    <lineage>
        <taxon>Bacteria</taxon>
        <taxon>Candidatus Woeseibacteriota</taxon>
    </lineage>
</organism>
<feature type="non-terminal residue" evidence="1">
    <location>
        <position position="1"/>
    </location>
</feature>
<comment type="caution">
    <text evidence="1">The sequence shown here is derived from an EMBL/GenBank/DDBJ whole genome shotgun (WGS) entry which is preliminary data.</text>
</comment>
<dbReference type="EMBL" id="LBUY01000026">
    <property type="protein sequence ID" value="KKQ74396.1"/>
    <property type="molecule type" value="Genomic_DNA"/>
</dbReference>
<dbReference type="AlphaFoldDB" id="A0A0G0NBA5"/>
<proteinExistence type="predicted"/>
<gene>
    <name evidence="1" type="ORF">US95_C0026G0001</name>
</gene>
<evidence type="ECO:0000313" key="2">
    <source>
        <dbReference type="Proteomes" id="UP000034738"/>
    </source>
</evidence>
<protein>
    <submittedName>
        <fullName evidence="1">Uncharacterized protein</fullName>
    </submittedName>
</protein>
<reference evidence="1 2" key="1">
    <citation type="journal article" date="2015" name="Nature">
        <title>rRNA introns, odd ribosomes, and small enigmatic genomes across a large radiation of phyla.</title>
        <authorList>
            <person name="Brown C.T."/>
            <person name="Hug L.A."/>
            <person name="Thomas B.C."/>
            <person name="Sharon I."/>
            <person name="Castelle C.J."/>
            <person name="Singh A."/>
            <person name="Wilkins M.J."/>
            <person name="Williams K.H."/>
            <person name="Banfield J.F."/>
        </authorList>
    </citation>
    <scope>NUCLEOTIDE SEQUENCE [LARGE SCALE GENOMIC DNA]</scope>
</reference>
<sequence>YLEQLAEHDDIDLREMLATGELAKNHKDVKPISNYPNPPWMKIFREFVQTELDYDGLIYYEGSEGTFGKKTITSYVLFDLDKVQSYGKLPNTE</sequence>
<dbReference type="Proteomes" id="UP000034738">
    <property type="component" value="Unassembled WGS sequence"/>
</dbReference>